<protein>
    <recommendedName>
        <fullName evidence="1">UspA domain-containing protein</fullName>
    </recommendedName>
</protein>
<dbReference type="AlphaFoldDB" id="A0A4S8IIF0"/>
<proteinExistence type="predicted"/>
<name>A0A4S8IIF0_MUSBA</name>
<evidence type="ECO:0000313" key="3">
    <source>
        <dbReference type="Proteomes" id="UP000317650"/>
    </source>
</evidence>
<sequence length="144" mass="15227">MESVHESAPAAKILVGVSLDARASSQLLSWAVTVAARPNDTVIALHVLVRKAEKRLKSERSSLRQAQASVISAVGEFAGVCETKQVKLEAKVRTCSSVGEGLADEAALVEANLLILRRSGILLNCSVSFLSASNDSNAFFSCVE</sequence>
<dbReference type="InterPro" id="IPR006016">
    <property type="entry name" value="UspA"/>
</dbReference>
<evidence type="ECO:0000313" key="2">
    <source>
        <dbReference type="EMBL" id="THU47839.1"/>
    </source>
</evidence>
<dbReference type="Pfam" id="PF00582">
    <property type="entry name" value="Usp"/>
    <property type="match status" value="1"/>
</dbReference>
<gene>
    <name evidence="2" type="ORF">C4D60_Mb09t19870</name>
</gene>
<dbReference type="STRING" id="52838.A0A4S8IIF0"/>
<reference evidence="2 3" key="1">
    <citation type="journal article" date="2019" name="Nat. Plants">
        <title>Genome sequencing of Musa balbisiana reveals subgenome evolution and function divergence in polyploid bananas.</title>
        <authorList>
            <person name="Yao X."/>
        </authorList>
    </citation>
    <scope>NUCLEOTIDE SEQUENCE [LARGE SCALE GENOMIC DNA]</scope>
    <source>
        <strain evidence="3">cv. DH-PKW</strain>
        <tissue evidence="2">Leaves</tissue>
    </source>
</reference>
<comment type="caution">
    <text evidence="2">The sequence shown here is derived from an EMBL/GenBank/DDBJ whole genome shotgun (WGS) entry which is preliminary data.</text>
</comment>
<organism evidence="2 3">
    <name type="scientific">Musa balbisiana</name>
    <name type="common">Banana</name>
    <dbReference type="NCBI Taxonomy" id="52838"/>
    <lineage>
        <taxon>Eukaryota</taxon>
        <taxon>Viridiplantae</taxon>
        <taxon>Streptophyta</taxon>
        <taxon>Embryophyta</taxon>
        <taxon>Tracheophyta</taxon>
        <taxon>Spermatophyta</taxon>
        <taxon>Magnoliopsida</taxon>
        <taxon>Liliopsida</taxon>
        <taxon>Zingiberales</taxon>
        <taxon>Musaceae</taxon>
        <taxon>Musa</taxon>
    </lineage>
</organism>
<dbReference type="EMBL" id="PYDT01000010">
    <property type="protein sequence ID" value="THU47839.1"/>
    <property type="molecule type" value="Genomic_DNA"/>
</dbReference>
<keyword evidence="3" id="KW-1185">Reference proteome</keyword>
<dbReference type="Gene3D" id="3.40.50.620">
    <property type="entry name" value="HUPs"/>
    <property type="match status" value="1"/>
</dbReference>
<evidence type="ECO:0000259" key="1">
    <source>
        <dbReference type="Pfam" id="PF00582"/>
    </source>
</evidence>
<dbReference type="Proteomes" id="UP000317650">
    <property type="component" value="Chromosome 9"/>
</dbReference>
<dbReference type="SUPFAM" id="SSF52402">
    <property type="entry name" value="Adenine nucleotide alpha hydrolases-like"/>
    <property type="match status" value="1"/>
</dbReference>
<dbReference type="InterPro" id="IPR014729">
    <property type="entry name" value="Rossmann-like_a/b/a_fold"/>
</dbReference>
<feature type="domain" description="UspA" evidence="1">
    <location>
        <begin position="12"/>
        <end position="120"/>
    </location>
</feature>
<accession>A0A4S8IIF0</accession>
<dbReference type="CDD" id="cd00293">
    <property type="entry name" value="USP-like"/>
    <property type="match status" value="1"/>
</dbReference>